<dbReference type="AlphaFoldDB" id="A0A6N4R5N6"/>
<proteinExistence type="predicted"/>
<protein>
    <submittedName>
        <fullName evidence="1">Uncharacterized protein</fullName>
    </submittedName>
</protein>
<sequence>MLTTLEAPASTPVTTPRCKGVHPLTKAELQAIIDRHNSALTDAFHHDVLLAQGFPGHQPWANESFHDPVVNAYLMERYATPTVN</sequence>
<name>A0A6N4R5N6_BLAVI</name>
<reference evidence="1 2" key="1">
    <citation type="journal article" date="2017" name="Nat. Commun.">
        <title>In situ click chemistry generation of cyclooxygenase-2 inhibitors.</title>
        <authorList>
            <person name="Bhardwaj A."/>
            <person name="Kaur J."/>
            <person name="Wuest M."/>
            <person name="Wuest F."/>
        </authorList>
    </citation>
    <scope>NUCLEOTIDE SEQUENCE [LARGE SCALE GENOMIC DNA]</scope>
    <source>
        <strain evidence="1">S2_018_000_R2_106</strain>
    </source>
</reference>
<gene>
    <name evidence="1" type="ORF">DI628_04810</name>
</gene>
<comment type="caution">
    <text evidence="1">The sequence shown here is derived from an EMBL/GenBank/DDBJ whole genome shotgun (WGS) entry which is preliminary data.</text>
</comment>
<dbReference type="Proteomes" id="UP000320948">
    <property type="component" value="Unassembled WGS sequence"/>
</dbReference>
<organism evidence="1 2">
    <name type="scientific">Blastochloris viridis</name>
    <name type="common">Rhodopseudomonas viridis</name>
    <dbReference type="NCBI Taxonomy" id="1079"/>
    <lineage>
        <taxon>Bacteria</taxon>
        <taxon>Pseudomonadati</taxon>
        <taxon>Pseudomonadota</taxon>
        <taxon>Alphaproteobacteria</taxon>
        <taxon>Hyphomicrobiales</taxon>
        <taxon>Blastochloridaceae</taxon>
        <taxon>Blastochloris</taxon>
    </lineage>
</organism>
<accession>A0A6N4R5N6</accession>
<evidence type="ECO:0000313" key="1">
    <source>
        <dbReference type="EMBL" id="TKW61946.1"/>
    </source>
</evidence>
<dbReference type="EMBL" id="VAFM01000001">
    <property type="protein sequence ID" value="TKW61946.1"/>
    <property type="molecule type" value="Genomic_DNA"/>
</dbReference>
<evidence type="ECO:0000313" key="2">
    <source>
        <dbReference type="Proteomes" id="UP000320948"/>
    </source>
</evidence>